<dbReference type="InterPro" id="IPR036412">
    <property type="entry name" value="HAD-like_sf"/>
</dbReference>
<evidence type="ECO:0000256" key="3">
    <source>
        <dbReference type="ARBA" id="ARBA00022842"/>
    </source>
</evidence>
<dbReference type="SFLD" id="SFLDG01129">
    <property type="entry name" value="C1.5:_HAD__Beta-PGM__Phosphata"/>
    <property type="match status" value="1"/>
</dbReference>
<dbReference type="Proteomes" id="UP000239406">
    <property type="component" value="Unassembled WGS sequence"/>
</dbReference>
<dbReference type="EMBL" id="PSNY01000006">
    <property type="protein sequence ID" value="PPE70373.1"/>
    <property type="molecule type" value="Genomic_DNA"/>
</dbReference>
<proteinExistence type="predicted"/>
<evidence type="ECO:0000256" key="2">
    <source>
        <dbReference type="ARBA" id="ARBA00022801"/>
    </source>
</evidence>
<dbReference type="OrthoDB" id="367448at2"/>
<dbReference type="GO" id="GO:0016787">
    <property type="term" value="F:hydrolase activity"/>
    <property type="evidence" value="ECO:0007669"/>
    <property type="project" value="UniProtKB-KW"/>
</dbReference>
<accession>A0A2S5T5U8</accession>
<keyword evidence="3" id="KW-0460">Magnesium</keyword>
<protein>
    <submittedName>
        <fullName evidence="4">HAD family hydrolase</fullName>
    </submittedName>
</protein>
<organism evidence="4 5">
    <name type="scientific">Caldimonas thermodepolymerans</name>
    <dbReference type="NCBI Taxonomy" id="215580"/>
    <lineage>
        <taxon>Bacteria</taxon>
        <taxon>Pseudomonadati</taxon>
        <taxon>Pseudomonadota</taxon>
        <taxon>Betaproteobacteria</taxon>
        <taxon>Burkholderiales</taxon>
        <taxon>Sphaerotilaceae</taxon>
        <taxon>Caldimonas</taxon>
    </lineage>
</organism>
<evidence type="ECO:0000313" key="4">
    <source>
        <dbReference type="EMBL" id="PPE70373.1"/>
    </source>
</evidence>
<dbReference type="SFLD" id="SFLDS00003">
    <property type="entry name" value="Haloacid_Dehalogenase"/>
    <property type="match status" value="1"/>
</dbReference>
<reference evidence="4 5" key="1">
    <citation type="submission" date="2018-02" db="EMBL/GenBank/DDBJ databases">
        <title>Reclassifiation of [Polyangium] brachysporum DSM 7029 as Guopingzhaonella breviflexa gen. nov., sp. nov., a member of the family Comamonadaceae.</title>
        <authorList>
            <person name="Tang B."/>
        </authorList>
    </citation>
    <scope>NUCLEOTIDE SEQUENCE [LARGE SCALE GENOMIC DNA]</scope>
    <source>
        <strain evidence="4 5">DSM 15344</strain>
    </source>
</reference>
<keyword evidence="5" id="KW-1185">Reference proteome</keyword>
<dbReference type="InterPro" id="IPR051400">
    <property type="entry name" value="HAD-like_hydrolase"/>
</dbReference>
<dbReference type="AlphaFoldDB" id="A0A2S5T5U8"/>
<dbReference type="NCBIfam" id="TIGR01549">
    <property type="entry name" value="HAD-SF-IA-v1"/>
    <property type="match status" value="1"/>
</dbReference>
<dbReference type="PANTHER" id="PTHR46470">
    <property type="entry name" value="N-ACYLNEURAMINATE-9-PHOSPHATASE"/>
    <property type="match status" value="1"/>
</dbReference>
<dbReference type="InterPro" id="IPR023214">
    <property type="entry name" value="HAD_sf"/>
</dbReference>
<dbReference type="Gene3D" id="1.20.120.1600">
    <property type="match status" value="1"/>
</dbReference>
<evidence type="ECO:0000256" key="1">
    <source>
        <dbReference type="ARBA" id="ARBA00001946"/>
    </source>
</evidence>
<comment type="caution">
    <text evidence="4">The sequence shown here is derived from an EMBL/GenBank/DDBJ whole genome shotgun (WGS) entry which is preliminary data.</text>
</comment>
<evidence type="ECO:0000313" key="5">
    <source>
        <dbReference type="Proteomes" id="UP000239406"/>
    </source>
</evidence>
<dbReference type="Pfam" id="PF00702">
    <property type="entry name" value="Hydrolase"/>
    <property type="match status" value="1"/>
</dbReference>
<dbReference type="SUPFAM" id="SSF56784">
    <property type="entry name" value="HAD-like"/>
    <property type="match status" value="1"/>
</dbReference>
<dbReference type="GO" id="GO:0009231">
    <property type="term" value="P:riboflavin biosynthetic process"/>
    <property type="evidence" value="ECO:0007669"/>
    <property type="project" value="TreeGrafter"/>
</dbReference>
<gene>
    <name evidence="4" type="ORF">C1702_06740</name>
</gene>
<keyword evidence="2 4" id="KW-0378">Hydrolase</keyword>
<comment type="cofactor">
    <cofactor evidence="1">
        <name>Mg(2+)</name>
        <dbReference type="ChEBI" id="CHEBI:18420"/>
    </cofactor>
</comment>
<dbReference type="Gene3D" id="3.40.50.1000">
    <property type="entry name" value="HAD superfamily/HAD-like"/>
    <property type="match status" value="1"/>
</dbReference>
<dbReference type="PANTHER" id="PTHR46470:SF4">
    <property type="entry name" value="5-AMINO-6-(5-PHOSPHO-D-RIBITYLAMINO)URACIL PHOSPHATASE YIGB"/>
    <property type="match status" value="1"/>
</dbReference>
<sequence length="280" mass="29998">MRCVSDVGLARRTIGHAGPPLRPDSRGSAKCCPCGTGRAPAPLPLRQGSELKPLLALTLDLDDTLWPIWPAIARAEAVLHAWLTEHAPATAARHDPASLRQLRNEVAERHPEWAHDLSTIRLKSLELALARCGDDPALAGPAFEVFFAERQRVELFDDVVPALERLAARFRLVALSNGNADLQAVGLARWFSGAVSARGFGVGKPDARIFREACRVADAAPQQVLHVGDDLALDVEGALAAGLQAAWIVRPQIHPEPGVPPAGTHHVVKDLAELADRIGA</sequence>
<dbReference type="InterPro" id="IPR006439">
    <property type="entry name" value="HAD-SF_hydro_IA"/>
</dbReference>
<name>A0A2S5T5U8_9BURK</name>